<reference evidence="2" key="2">
    <citation type="submission" date="2022-01" db="EMBL/GenBank/DDBJ databases">
        <authorList>
            <person name="Yamashiro T."/>
            <person name="Shiraishi A."/>
            <person name="Satake H."/>
            <person name="Nakayama K."/>
        </authorList>
    </citation>
    <scope>NUCLEOTIDE SEQUENCE</scope>
</reference>
<feature type="compositionally biased region" description="Basic and acidic residues" evidence="1">
    <location>
        <begin position="107"/>
        <end position="121"/>
    </location>
</feature>
<evidence type="ECO:0000313" key="2">
    <source>
        <dbReference type="EMBL" id="GJU00282.1"/>
    </source>
</evidence>
<accession>A0ABQ5IJD5</accession>
<dbReference type="EMBL" id="BQNB010020849">
    <property type="protein sequence ID" value="GJU00282.1"/>
    <property type="molecule type" value="Genomic_DNA"/>
</dbReference>
<evidence type="ECO:0000313" key="3">
    <source>
        <dbReference type="Proteomes" id="UP001151760"/>
    </source>
</evidence>
<proteinExistence type="predicted"/>
<comment type="caution">
    <text evidence="2">The sequence shown here is derived from an EMBL/GenBank/DDBJ whole genome shotgun (WGS) entry which is preliminary data.</text>
</comment>
<sequence>MNNLLLTRCKHSKPTKKFSKSQPHAEGLSEGTSVSPSFPDESTIILTTLSEGTGTKPRAPDEVQGSFKAKADITLDWGLEEDSEYSEKENVDEEIDWVYFDEEEEKKDDADDDKSIDLKETDNEETKDEFVHSDEYVNDDVDEEMKDVEVAETRKGDEEITDTIPHIQSKSILIVHVLVISDPTVLSPIPEIPIDAPAITLPPPPSVTTITYVLQQTTKPISTPPITTIASAVTTVPDPLPAIVQRVSIIEKDVQELKEDDHTTTLLASLRSKIPLAQYSQQVDYKEVIEESVQANVINEVKNLLPKFLPKAVSDFATLVIQSTVKKALEKTLIVLAQSSSQAQSFLKAAESLYKYELKTILFEKIGKSRSYLTHDKHQALFDALLNSMCLDDVVARGQVDPGKILRKRDRDDDNKDEDPSAGPNQDKSPAKTSKSSKSVTAKELVVKEPAFEMAFDDIEQTVNDVVNDVHQSPNDETQTKDKASYNDWFIQPPRPPNPDLEWNTVQEVNDAQEQPWFNDLLSAEKDPLTFDKLIATPIDFSKFAMNRLKIDKLTNAHLVRPVYKLLKSTCQSSIEHEYNMEECYKALSDQLDWNNPEGDRCPFDLSKPLPLKAHPGRLTIPLEYFFNNDLEYLKSSDLENKYTTSIMKTKAARYKLVGDPKCGQCEGGKTTRLWLLEGDCEDMLLLIAQHKLFNLEGSDIVDLVVALYCCVIDNLQGVINMVCERGDSRKHKSRRNEEENWMNTPVTFPPVLADDVSDEPLIIEVEVEGYLVQRVFVDHRAAVQVMFEHCFDNLPTPVKARLTLTQTELVGFFGEQLIPIGKVEL</sequence>
<feature type="region of interest" description="Disordered" evidence="1">
    <location>
        <begin position="101"/>
        <end position="129"/>
    </location>
</feature>
<evidence type="ECO:0000256" key="1">
    <source>
        <dbReference type="SAM" id="MobiDB-lite"/>
    </source>
</evidence>
<feature type="region of interest" description="Disordered" evidence="1">
    <location>
        <begin position="12"/>
        <end position="67"/>
    </location>
</feature>
<reference evidence="2" key="1">
    <citation type="journal article" date="2022" name="Int. J. Mol. Sci.">
        <title>Draft Genome of Tanacetum Coccineum: Genomic Comparison of Closely Related Tanacetum-Family Plants.</title>
        <authorList>
            <person name="Yamashiro T."/>
            <person name="Shiraishi A."/>
            <person name="Nakayama K."/>
            <person name="Satake H."/>
        </authorList>
    </citation>
    <scope>NUCLEOTIDE SEQUENCE</scope>
</reference>
<organism evidence="2 3">
    <name type="scientific">Tanacetum coccineum</name>
    <dbReference type="NCBI Taxonomy" id="301880"/>
    <lineage>
        <taxon>Eukaryota</taxon>
        <taxon>Viridiplantae</taxon>
        <taxon>Streptophyta</taxon>
        <taxon>Embryophyta</taxon>
        <taxon>Tracheophyta</taxon>
        <taxon>Spermatophyta</taxon>
        <taxon>Magnoliopsida</taxon>
        <taxon>eudicotyledons</taxon>
        <taxon>Gunneridae</taxon>
        <taxon>Pentapetalae</taxon>
        <taxon>asterids</taxon>
        <taxon>campanulids</taxon>
        <taxon>Asterales</taxon>
        <taxon>Asteraceae</taxon>
        <taxon>Asteroideae</taxon>
        <taxon>Anthemideae</taxon>
        <taxon>Anthemidinae</taxon>
        <taxon>Tanacetum</taxon>
    </lineage>
</organism>
<name>A0ABQ5IJD5_9ASTR</name>
<gene>
    <name evidence="2" type="ORF">Tco_1110620</name>
</gene>
<keyword evidence="3" id="KW-1185">Reference proteome</keyword>
<feature type="compositionally biased region" description="Polar residues" evidence="1">
    <location>
        <begin position="44"/>
        <end position="53"/>
    </location>
</feature>
<protein>
    <submittedName>
        <fullName evidence="2">Uncharacterized protein</fullName>
    </submittedName>
</protein>
<feature type="compositionally biased region" description="Low complexity" evidence="1">
    <location>
        <begin position="431"/>
        <end position="440"/>
    </location>
</feature>
<dbReference type="Proteomes" id="UP001151760">
    <property type="component" value="Unassembled WGS sequence"/>
</dbReference>
<feature type="region of interest" description="Disordered" evidence="1">
    <location>
        <begin position="402"/>
        <end position="440"/>
    </location>
</feature>